<organism evidence="5 6">
    <name type="scientific">Cylicostephanus goldi</name>
    <name type="common">Nematode worm</name>
    <dbReference type="NCBI Taxonomy" id="71465"/>
    <lineage>
        <taxon>Eukaryota</taxon>
        <taxon>Metazoa</taxon>
        <taxon>Ecdysozoa</taxon>
        <taxon>Nematoda</taxon>
        <taxon>Chromadorea</taxon>
        <taxon>Rhabditida</taxon>
        <taxon>Rhabditina</taxon>
        <taxon>Rhabditomorpha</taxon>
        <taxon>Strongyloidea</taxon>
        <taxon>Strongylidae</taxon>
        <taxon>Cylicostephanus</taxon>
    </lineage>
</organism>
<feature type="domain" description="Nematode cuticle collagen N-terminal" evidence="4">
    <location>
        <begin position="26"/>
        <end position="78"/>
    </location>
</feature>
<dbReference type="OrthoDB" id="5877011at2759"/>
<accession>A0A3P6RS92</accession>
<dbReference type="SMART" id="SM01088">
    <property type="entry name" value="Col_cuticle_N"/>
    <property type="match status" value="1"/>
</dbReference>
<dbReference type="EMBL" id="UYRV01017401">
    <property type="protein sequence ID" value="VDK63169.1"/>
    <property type="molecule type" value="Genomic_DNA"/>
</dbReference>
<dbReference type="Pfam" id="PF01484">
    <property type="entry name" value="Col_cuticle_N"/>
    <property type="match status" value="1"/>
</dbReference>
<evidence type="ECO:0000256" key="1">
    <source>
        <dbReference type="ARBA" id="ARBA00022737"/>
    </source>
</evidence>
<keyword evidence="3" id="KW-0812">Transmembrane</keyword>
<dbReference type="GO" id="GO:0042302">
    <property type="term" value="F:structural constituent of cuticle"/>
    <property type="evidence" value="ECO:0007669"/>
    <property type="project" value="InterPro"/>
</dbReference>
<dbReference type="InterPro" id="IPR002486">
    <property type="entry name" value="Col_cuticle_N"/>
</dbReference>
<keyword evidence="1" id="KW-0677">Repeat</keyword>
<sequence length="152" mass="16344">MATKKVDLPLYLNALRDILLKMGTQTIVTGVAGLMATATAFSILIVLYLVNDINSFYDEAVEELSDFKDMANSAWYEMRPPYSRDKRSVFGISRQRRQWPAHCNCGPAPTSCPQGPQGPPGPPGEDGEPGPPGLPGKRGPDGIGIPTAKEAT</sequence>
<dbReference type="AlphaFoldDB" id="A0A3P6RS92"/>
<evidence type="ECO:0000256" key="3">
    <source>
        <dbReference type="SAM" id="Phobius"/>
    </source>
</evidence>
<feature type="region of interest" description="Disordered" evidence="2">
    <location>
        <begin position="105"/>
        <end position="152"/>
    </location>
</feature>
<dbReference type="PANTHER" id="PTHR24637">
    <property type="entry name" value="COLLAGEN"/>
    <property type="match status" value="1"/>
</dbReference>
<evidence type="ECO:0000313" key="5">
    <source>
        <dbReference type="EMBL" id="VDK63169.1"/>
    </source>
</evidence>
<reference evidence="5 6" key="1">
    <citation type="submission" date="2018-11" db="EMBL/GenBank/DDBJ databases">
        <authorList>
            <consortium name="Pathogen Informatics"/>
        </authorList>
    </citation>
    <scope>NUCLEOTIDE SEQUENCE [LARGE SCALE GENOMIC DNA]</scope>
</reference>
<feature type="compositionally biased region" description="Pro residues" evidence="2">
    <location>
        <begin position="116"/>
        <end position="134"/>
    </location>
</feature>
<keyword evidence="3" id="KW-0472">Membrane</keyword>
<protein>
    <recommendedName>
        <fullName evidence="4">Nematode cuticle collagen N-terminal domain-containing protein</fullName>
    </recommendedName>
</protein>
<keyword evidence="6" id="KW-1185">Reference proteome</keyword>
<feature type="transmembrane region" description="Helical" evidence="3">
    <location>
        <begin position="27"/>
        <end position="50"/>
    </location>
</feature>
<proteinExistence type="predicted"/>
<keyword evidence="3" id="KW-1133">Transmembrane helix</keyword>
<evidence type="ECO:0000259" key="4">
    <source>
        <dbReference type="SMART" id="SM01088"/>
    </source>
</evidence>
<dbReference type="Proteomes" id="UP000271889">
    <property type="component" value="Unassembled WGS sequence"/>
</dbReference>
<gene>
    <name evidence="5" type="ORF">CGOC_LOCUS5643</name>
</gene>
<dbReference type="Gene3D" id="1.20.5.320">
    <property type="entry name" value="6-Phosphogluconate Dehydrogenase, domain 3"/>
    <property type="match status" value="1"/>
</dbReference>
<evidence type="ECO:0000256" key="2">
    <source>
        <dbReference type="SAM" id="MobiDB-lite"/>
    </source>
</evidence>
<evidence type="ECO:0000313" key="6">
    <source>
        <dbReference type="Proteomes" id="UP000271889"/>
    </source>
</evidence>
<dbReference type="PANTHER" id="PTHR24637:SF236">
    <property type="entry name" value="NEMATODE CUTICLE COLLAGEN N-TERMINAL DOMAIN-CONTAINING PROTEIN"/>
    <property type="match status" value="1"/>
</dbReference>
<name>A0A3P6RS92_CYLGO</name>
<feature type="non-terminal residue" evidence="5">
    <location>
        <position position="152"/>
    </location>
</feature>